<gene>
    <name evidence="2" type="ORF">CKAH01_12236</name>
</gene>
<dbReference type="EMBL" id="VYYT01000022">
    <property type="protein sequence ID" value="KAK2777111.1"/>
    <property type="molecule type" value="Genomic_DNA"/>
</dbReference>
<evidence type="ECO:0000256" key="1">
    <source>
        <dbReference type="SAM" id="Coils"/>
    </source>
</evidence>
<reference evidence="2" key="1">
    <citation type="submission" date="2023-02" db="EMBL/GenBank/DDBJ databases">
        <title>Colletotrichum kahawae CIFC_Que2 genome sequencing and assembly.</title>
        <authorList>
            <person name="Baroncelli R."/>
        </authorList>
    </citation>
    <scope>NUCLEOTIDE SEQUENCE</scope>
    <source>
        <strain evidence="2">CIFC_Que2</strain>
    </source>
</reference>
<protein>
    <submittedName>
        <fullName evidence="2">Uncharacterized protein</fullName>
    </submittedName>
</protein>
<comment type="caution">
    <text evidence="2">The sequence shown here is derived from an EMBL/GenBank/DDBJ whole genome shotgun (WGS) entry which is preliminary data.</text>
</comment>
<evidence type="ECO:0000313" key="2">
    <source>
        <dbReference type="EMBL" id="KAK2777111.1"/>
    </source>
</evidence>
<feature type="coiled-coil region" evidence="1">
    <location>
        <begin position="151"/>
        <end position="181"/>
    </location>
</feature>
<accession>A0AAD9YT90</accession>
<name>A0AAD9YT90_COLKA</name>
<sequence>MNAPQRQSNLERARWRSKCRQRLAEHIVEDRVGLTLDPSQVRLHPSTDDGYCWKVLNDAHNYLFDKKKNLSDQSIGIYKDLYNLCGEVFEAVPREQVSAVSETTFPQIPAKATSFTARIRELEVQNDYLSQQTSLIKSQLESEVRLRLEQKEELELSYQRLQAVLEDLKKANLRASFLEKSAMKCSQGMSKLRPIIEDIQQSCIFNQDGFL</sequence>
<dbReference type="Proteomes" id="UP001281614">
    <property type="component" value="Unassembled WGS sequence"/>
</dbReference>
<dbReference type="AlphaFoldDB" id="A0AAD9YT90"/>
<keyword evidence="3" id="KW-1185">Reference proteome</keyword>
<proteinExistence type="predicted"/>
<evidence type="ECO:0000313" key="3">
    <source>
        <dbReference type="Proteomes" id="UP001281614"/>
    </source>
</evidence>
<organism evidence="2 3">
    <name type="scientific">Colletotrichum kahawae</name>
    <name type="common">Coffee berry disease fungus</name>
    <dbReference type="NCBI Taxonomy" id="34407"/>
    <lineage>
        <taxon>Eukaryota</taxon>
        <taxon>Fungi</taxon>
        <taxon>Dikarya</taxon>
        <taxon>Ascomycota</taxon>
        <taxon>Pezizomycotina</taxon>
        <taxon>Sordariomycetes</taxon>
        <taxon>Hypocreomycetidae</taxon>
        <taxon>Glomerellales</taxon>
        <taxon>Glomerellaceae</taxon>
        <taxon>Colletotrichum</taxon>
        <taxon>Colletotrichum gloeosporioides species complex</taxon>
    </lineage>
</organism>
<keyword evidence="1" id="KW-0175">Coiled coil</keyword>